<dbReference type="PANTHER" id="PTHR22922">
    <property type="entry name" value="GPI-ANCHORED PROTEIN P137"/>
    <property type="match status" value="1"/>
</dbReference>
<reference evidence="4" key="3">
    <citation type="submission" date="2023-05" db="EMBL/GenBank/DDBJ databases">
        <authorList>
            <person name="Smith C.H."/>
        </authorList>
    </citation>
    <scope>NUCLEOTIDE SEQUENCE</scope>
    <source>
        <strain evidence="4">CHS0354</strain>
        <tissue evidence="4">Mantle</tissue>
    </source>
</reference>
<evidence type="ECO:0000259" key="3">
    <source>
        <dbReference type="Pfam" id="PF18293"/>
    </source>
</evidence>
<evidence type="ECO:0000256" key="2">
    <source>
        <dbReference type="SAM" id="MobiDB-lite"/>
    </source>
</evidence>
<evidence type="ECO:0000256" key="1">
    <source>
        <dbReference type="ARBA" id="ARBA00007950"/>
    </source>
</evidence>
<evidence type="ECO:0000313" key="4">
    <source>
        <dbReference type="EMBL" id="KAK3593903.1"/>
    </source>
</evidence>
<dbReference type="Pfam" id="PF18293">
    <property type="entry name" value="Caprin-1_dimer"/>
    <property type="match status" value="1"/>
</dbReference>
<dbReference type="InterPro" id="IPR028816">
    <property type="entry name" value="Caprin"/>
</dbReference>
<dbReference type="Proteomes" id="UP001195483">
    <property type="component" value="Unassembled WGS sequence"/>
</dbReference>
<keyword evidence="5" id="KW-1185">Reference proteome</keyword>
<feature type="region of interest" description="Disordered" evidence="2">
    <location>
        <begin position="155"/>
        <end position="177"/>
    </location>
</feature>
<comment type="caution">
    <text evidence="4">The sequence shown here is derived from an EMBL/GenBank/DDBJ whole genome shotgun (WGS) entry which is preliminary data.</text>
</comment>
<dbReference type="AlphaFoldDB" id="A0AAE0SM16"/>
<dbReference type="EMBL" id="JAEAOA010000708">
    <property type="protein sequence ID" value="KAK3593903.1"/>
    <property type="molecule type" value="Genomic_DNA"/>
</dbReference>
<dbReference type="PANTHER" id="PTHR22922:SF19">
    <property type="entry name" value="CAPRIN HOMOLOG"/>
    <property type="match status" value="1"/>
</dbReference>
<reference evidence="4" key="1">
    <citation type="journal article" date="2021" name="Genome Biol. Evol.">
        <title>A High-Quality Reference Genome for a Parasitic Bivalve with Doubly Uniparental Inheritance (Bivalvia: Unionida).</title>
        <authorList>
            <person name="Smith C.H."/>
        </authorList>
    </citation>
    <scope>NUCLEOTIDE SEQUENCE</scope>
    <source>
        <strain evidence="4">CHS0354</strain>
    </source>
</reference>
<gene>
    <name evidence="4" type="ORF">CHS0354_011507</name>
</gene>
<organism evidence="4 5">
    <name type="scientific">Potamilus streckersoni</name>
    <dbReference type="NCBI Taxonomy" id="2493646"/>
    <lineage>
        <taxon>Eukaryota</taxon>
        <taxon>Metazoa</taxon>
        <taxon>Spiralia</taxon>
        <taxon>Lophotrochozoa</taxon>
        <taxon>Mollusca</taxon>
        <taxon>Bivalvia</taxon>
        <taxon>Autobranchia</taxon>
        <taxon>Heteroconchia</taxon>
        <taxon>Palaeoheterodonta</taxon>
        <taxon>Unionida</taxon>
        <taxon>Unionoidea</taxon>
        <taxon>Unionidae</taxon>
        <taxon>Ambleminae</taxon>
        <taxon>Lampsilini</taxon>
        <taxon>Potamilus</taxon>
    </lineage>
</organism>
<proteinExistence type="inferred from homology"/>
<feature type="non-terminal residue" evidence="4">
    <location>
        <position position="1"/>
    </location>
</feature>
<sequence>VLSEENISQLDELYKLINPTKDGPRGYNESLNSAAEHIVNLLDAREKEVTGTTYKELKELLDQISGCGYFDNFPYNDDKEDSKDNEYVLVEGQGPKSEDDLDSYQQEVEPEIPMPHHIQSQSNKLIEEVRSQEVESQELKKTAAEADLFFSSTQAYQHHAPPQAAQPPQSQRQRQRPIQEIVSSVQGSFNFLQESTIDMECKYSIFSFYLASQR</sequence>
<dbReference type="GO" id="GO:0003723">
    <property type="term" value="F:RNA binding"/>
    <property type="evidence" value="ECO:0007669"/>
    <property type="project" value="TreeGrafter"/>
</dbReference>
<evidence type="ECO:0000313" key="5">
    <source>
        <dbReference type="Proteomes" id="UP001195483"/>
    </source>
</evidence>
<protein>
    <recommendedName>
        <fullName evidence="3">Caprin-1 dimerization domain-containing protein</fullName>
    </recommendedName>
</protein>
<dbReference type="GO" id="GO:0005737">
    <property type="term" value="C:cytoplasm"/>
    <property type="evidence" value="ECO:0007669"/>
    <property type="project" value="TreeGrafter"/>
</dbReference>
<comment type="similarity">
    <text evidence="1">Belongs to the caprin family.</text>
</comment>
<dbReference type="InterPro" id="IPR041637">
    <property type="entry name" value="Caprin-1_dimer"/>
</dbReference>
<reference evidence="4" key="2">
    <citation type="journal article" date="2021" name="Genome Biol. Evol.">
        <title>Developing a high-quality reference genome for a parasitic bivalve with doubly uniparental inheritance (Bivalvia: Unionida).</title>
        <authorList>
            <person name="Smith C.H."/>
        </authorList>
    </citation>
    <scope>NUCLEOTIDE SEQUENCE</scope>
    <source>
        <strain evidence="4">CHS0354</strain>
        <tissue evidence="4">Mantle</tissue>
    </source>
</reference>
<name>A0AAE0SM16_9BIVA</name>
<accession>A0AAE0SM16</accession>
<feature type="domain" description="Caprin-1 dimerization" evidence="3">
    <location>
        <begin position="2"/>
        <end position="71"/>
    </location>
</feature>